<evidence type="ECO:0000256" key="2">
    <source>
        <dbReference type="ARBA" id="ARBA00010736"/>
    </source>
</evidence>
<dbReference type="GO" id="GO:0009401">
    <property type="term" value="P:phosphoenolpyruvate-dependent sugar phosphotransferase system"/>
    <property type="evidence" value="ECO:0007669"/>
    <property type="project" value="UniProtKB-KW"/>
</dbReference>
<dbReference type="PRINTS" id="PR00107">
    <property type="entry name" value="PHOSPHOCPHPR"/>
</dbReference>
<dbReference type="Pfam" id="PF00381">
    <property type="entry name" value="PTS-HPr"/>
    <property type="match status" value="1"/>
</dbReference>
<dbReference type="InterPro" id="IPR050399">
    <property type="entry name" value="HPr"/>
</dbReference>
<organism evidence="6 7">
    <name type="scientific">Mucilaginibacter mallensis</name>
    <dbReference type="NCBI Taxonomy" id="652787"/>
    <lineage>
        <taxon>Bacteria</taxon>
        <taxon>Pseudomonadati</taxon>
        <taxon>Bacteroidota</taxon>
        <taxon>Sphingobacteriia</taxon>
        <taxon>Sphingobacteriales</taxon>
        <taxon>Sphingobacteriaceae</taxon>
        <taxon>Mucilaginibacter</taxon>
    </lineage>
</organism>
<keyword evidence="4" id="KW-0598">Phosphotransferase system</keyword>
<evidence type="ECO:0000256" key="4">
    <source>
        <dbReference type="ARBA" id="ARBA00022683"/>
    </source>
</evidence>
<dbReference type="RefSeq" id="WP_091372518.1">
    <property type="nucleotide sequence ID" value="NZ_LT629740.1"/>
</dbReference>
<name>A0A1H1WUZ2_MUCMA</name>
<evidence type="ECO:0000313" key="7">
    <source>
        <dbReference type="Proteomes" id="UP000199679"/>
    </source>
</evidence>
<comment type="subcellular location">
    <subcellularLocation>
        <location evidence="1">Cytoplasm</location>
    </subcellularLocation>
</comment>
<dbReference type="NCBIfam" id="TIGR01003">
    <property type="entry name" value="PTS_HPr_family"/>
    <property type="match status" value="1"/>
</dbReference>
<evidence type="ECO:0000256" key="3">
    <source>
        <dbReference type="ARBA" id="ARBA00022490"/>
    </source>
</evidence>
<dbReference type="InterPro" id="IPR001020">
    <property type="entry name" value="PTS_HPr_His_P_site"/>
</dbReference>
<dbReference type="InterPro" id="IPR035895">
    <property type="entry name" value="HPr-like_sf"/>
</dbReference>
<dbReference type="CDD" id="cd00367">
    <property type="entry name" value="PTS-HPr_like"/>
    <property type="match status" value="1"/>
</dbReference>
<accession>A0A1H1WUZ2</accession>
<protein>
    <submittedName>
        <fullName evidence="6">Phosphocarrier protein</fullName>
    </submittedName>
</protein>
<evidence type="ECO:0000313" key="6">
    <source>
        <dbReference type="EMBL" id="SDT00944.1"/>
    </source>
</evidence>
<dbReference type="Gene3D" id="3.30.1340.10">
    <property type="entry name" value="HPr-like"/>
    <property type="match status" value="1"/>
</dbReference>
<reference evidence="6 7" key="1">
    <citation type="submission" date="2016-10" db="EMBL/GenBank/DDBJ databases">
        <authorList>
            <person name="de Groot N.N."/>
        </authorList>
    </citation>
    <scope>NUCLEOTIDE SEQUENCE [LARGE SCALE GENOMIC DNA]</scope>
    <source>
        <strain evidence="6 7">MP1X4</strain>
    </source>
</reference>
<dbReference type="GO" id="GO:0005737">
    <property type="term" value="C:cytoplasm"/>
    <property type="evidence" value="ECO:0007669"/>
    <property type="project" value="UniProtKB-SubCell"/>
</dbReference>
<dbReference type="SUPFAM" id="SSF55594">
    <property type="entry name" value="HPr-like"/>
    <property type="match status" value="1"/>
</dbReference>
<feature type="domain" description="HPr" evidence="5">
    <location>
        <begin position="1"/>
        <end position="88"/>
    </location>
</feature>
<dbReference type="PANTHER" id="PTHR33705:SF2">
    <property type="entry name" value="PHOSPHOCARRIER PROTEIN NPR"/>
    <property type="match status" value="1"/>
</dbReference>
<dbReference type="OrthoDB" id="9809047at2"/>
<dbReference type="AlphaFoldDB" id="A0A1H1WUZ2"/>
<dbReference type="EMBL" id="LT629740">
    <property type="protein sequence ID" value="SDT00944.1"/>
    <property type="molecule type" value="Genomic_DNA"/>
</dbReference>
<dbReference type="PROSITE" id="PS00369">
    <property type="entry name" value="PTS_HPR_HIS"/>
    <property type="match status" value="1"/>
</dbReference>
<keyword evidence="3" id="KW-0963">Cytoplasm</keyword>
<comment type="similarity">
    <text evidence="2">Belongs to the HPr family.</text>
</comment>
<proteinExistence type="inferred from homology"/>
<dbReference type="InterPro" id="IPR000032">
    <property type="entry name" value="HPr-like"/>
</dbReference>
<keyword evidence="7" id="KW-1185">Reference proteome</keyword>
<gene>
    <name evidence="6" type="ORF">SAMN05216490_2288</name>
</gene>
<dbReference type="PANTHER" id="PTHR33705">
    <property type="entry name" value="PHOSPHOCARRIER PROTEIN HPR"/>
    <property type="match status" value="1"/>
</dbReference>
<sequence length="88" mass="9770">MITREYIITSAQGIHARPATTLIKLTKSYKSTISIKKNNKIVRLNSILNILSMAIKGGETISILIEGDDEIIAVDALDHFFNEELKAL</sequence>
<dbReference type="PROSITE" id="PS51350">
    <property type="entry name" value="PTS_HPR_DOM"/>
    <property type="match status" value="1"/>
</dbReference>
<dbReference type="STRING" id="652787.SAMN05216490_2288"/>
<evidence type="ECO:0000256" key="1">
    <source>
        <dbReference type="ARBA" id="ARBA00004496"/>
    </source>
</evidence>
<dbReference type="Proteomes" id="UP000199679">
    <property type="component" value="Chromosome I"/>
</dbReference>
<evidence type="ECO:0000259" key="5">
    <source>
        <dbReference type="PROSITE" id="PS51350"/>
    </source>
</evidence>